<keyword evidence="7" id="KW-1185">Reference proteome</keyword>
<dbReference type="STRING" id="35525.A0A164P6C0"/>
<dbReference type="Gene3D" id="1.10.340.70">
    <property type="match status" value="1"/>
</dbReference>
<keyword evidence="4" id="KW-1133">Transmembrane helix</keyword>
<evidence type="ECO:0000313" key="7">
    <source>
        <dbReference type="Proteomes" id="UP000076858"/>
    </source>
</evidence>
<evidence type="ECO:0000259" key="5">
    <source>
        <dbReference type="PROSITE" id="PS50994"/>
    </source>
</evidence>
<gene>
    <name evidence="6" type="ORF">APZ42_029940</name>
</gene>
<dbReference type="PROSITE" id="PS50994">
    <property type="entry name" value="INTEGRASE"/>
    <property type="match status" value="1"/>
</dbReference>
<evidence type="ECO:0000256" key="2">
    <source>
        <dbReference type="PROSITE-ProRule" id="PRU00023"/>
    </source>
</evidence>
<accession>A0A164P6C0</accession>
<dbReference type="InterPro" id="IPR036770">
    <property type="entry name" value="Ankyrin_rpt-contain_sf"/>
</dbReference>
<dbReference type="FunFam" id="1.10.340.70:FF:000001">
    <property type="entry name" value="Retrovirus-related Pol polyprotein from transposon gypsy-like Protein"/>
    <property type="match status" value="1"/>
</dbReference>
<feature type="region of interest" description="Disordered" evidence="3">
    <location>
        <begin position="635"/>
        <end position="736"/>
    </location>
</feature>
<evidence type="ECO:0000313" key="6">
    <source>
        <dbReference type="EMBL" id="KZS06559.1"/>
    </source>
</evidence>
<feature type="transmembrane region" description="Helical" evidence="4">
    <location>
        <begin position="870"/>
        <end position="891"/>
    </location>
</feature>
<evidence type="ECO:0000256" key="4">
    <source>
        <dbReference type="SAM" id="Phobius"/>
    </source>
</evidence>
<dbReference type="AlphaFoldDB" id="A0A164P6C0"/>
<evidence type="ECO:0000256" key="3">
    <source>
        <dbReference type="SAM" id="MobiDB-lite"/>
    </source>
</evidence>
<feature type="compositionally biased region" description="Low complexity" evidence="3">
    <location>
        <begin position="931"/>
        <end position="943"/>
    </location>
</feature>
<evidence type="ECO:0000256" key="1">
    <source>
        <dbReference type="ARBA" id="ARBA00012493"/>
    </source>
</evidence>
<feature type="repeat" description="ANK" evidence="2">
    <location>
        <begin position="1115"/>
        <end position="1147"/>
    </location>
</feature>
<dbReference type="SMART" id="SM00248">
    <property type="entry name" value="ANK"/>
    <property type="match status" value="5"/>
</dbReference>
<feature type="compositionally biased region" description="Low complexity" evidence="3">
    <location>
        <begin position="641"/>
        <end position="736"/>
    </location>
</feature>
<dbReference type="InterPro" id="IPR001584">
    <property type="entry name" value="Integrase_cat-core"/>
</dbReference>
<dbReference type="Gene3D" id="3.30.420.10">
    <property type="entry name" value="Ribonuclease H-like superfamily/Ribonuclease H"/>
    <property type="match status" value="1"/>
</dbReference>
<dbReference type="EMBL" id="LRGB01002676">
    <property type="protein sequence ID" value="KZS06559.1"/>
    <property type="molecule type" value="Genomic_DNA"/>
</dbReference>
<dbReference type="InterPro" id="IPR012337">
    <property type="entry name" value="RNaseH-like_sf"/>
</dbReference>
<dbReference type="PROSITE" id="PS50088">
    <property type="entry name" value="ANK_REPEAT"/>
    <property type="match status" value="2"/>
</dbReference>
<protein>
    <recommendedName>
        <fullName evidence="1">RNA-directed DNA polymerase</fullName>
        <ecNumber evidence="1">2.7.7.49</ecNumber>
    </recommendedName>
</protein>
<reference evidence="6 7" key="1">
    <citation type="submission" date="2016-03" db="EMBL/GenBank/DDBJ databases">
        <title>EvidentialGene: Evidence-directed Construction of Genes on Genomes.</title>
        <authorList>
            <person name="Gilbert D.G."/>
            <person name="Choi J.-H."/>
            <person name="Mockaitis K."/>
            <person name="Colbourne J."/>
            <person name="Pfrender M."/>
        </authorList>
    </citation>
    <scope>NUCLEOTIDE SEQUENCE [LARGE SCALE GENOMIC DNA]</scope>
    <source>
        <strain evidence="6 7">Xinb3</strain>
        <tissue evidence="6">Complete organism</tissue>
    </source>
</reference>
<dbReference type="SUPFAM" id="SSF48403">
    <property type="entry name" value="Ankyrin repeat"/>
    <property type="match status" value="1"/>
</dbReference>
<dbReference type="GO" id="GO:0003964">
    <property type="term" value="F:RNA-directed DNA polymerase activity"/>
    <property type="evidence" value="ECO:0007669"/>
    <property type="project" value="UniProtKB-EC"/>
</dbReference>
<feature type="domain" description="Integrase catalytic" evidence="5">
    <location>
        <begin position="97"/>
        <end position="169"/>
    </location>
</feature>
<keyword evidence="2" id="KW-0040">ANK repeat</keyword>
<dbReference type="GO" id="GO:0015074">
    <property type="term" value="P:DNA integration"/>
    <property type="evidence" value="ECO:0007669"/>
    <property type="project" value="InterPro"/>
</dbReference>
<keyword evidence="4" id="KW-0812">Transmembrane</keyword>
<dbReference type="InterPro" id="IPR050951">
    <property type="entry name" value="Retrovirus_Pol_polyprotein"/>
</dbReference>
<organism evidence="6 7">
    <name type="scientific">Daphnia magna</name>
    <dbReference type="NCBI Taxonomy" id="35525"/>
    <lineage>
        <taxon>Eukaryota</taxon>
        <taxon>Metazoa</taxon>
        <taxon>Ecdysozoa</taxon>
        <taxon>Arthropoda</taxon>
        <taxon>Crustacea</taxon>
        <taxon>Branchiopoda</taxon>
        <taxon>Diplostraca</taxon>
        <taxon>Cladocera</taxon>
        <taxon>Anomopoda</taxon>
        <taxon>Daphniidae</taxon>
        <taxon>Daphnia</taxon>
    </lineage>
</organism>
<dbReference type="Pfam" id="PF17921">
    <property type="entry name" value="Integrase_H2C2"/>
    <property type="match status" value="1"/>
</dbReference>
<name>A0A164P6C0_9CRUS</name>
<dbReference type="InterPro" id="IPR036397">
    <property type="entry name" value="RNaseH_sf"/>
</dbReference>
<dbReference type="GO" id="GO:0003676">
    <property type="term" value="F:nucleic acid binding"/>
    <property type="evidence" value="ECO:0007669"/>
    <property type="project" value="InterPro"/>
</dbReference>
<dbReference type="Gene3D" id="1.25.40.20">
    <property type="entry name" value="Ankyrin repeat-containing domain"/>
    <property type="match status" value="1"/>
</dbReference>
<comment type="caution">
    <text evidence="6">The sequence shown here is derived from an EMBL/GenBank/DDBJ whole genome shotgun (WGS) entry which is preliminary data.</text>
</comment>
<dbReference type="OrthoDB" id="6381288at2759"/>
<dbReference type="PRINTS" id="PR01415">
    <property type="entry name" value="ANKYRIN"/>
</dbReference>
<dbReference type="PROSITE" id="PS50297">
    <property type="entry name" value="ANK_REP_REGION"/>
    <property type="match status" value="2"/>
</dbReference>
<dbReference type="PANTHER" id="PTHR37984:SF15">
    <property type="entry name" value="INTEGRASE CATALYTIC DOMAIN-CONTAINING PROTEIN"/>
    <property type="match status" value="1"/>
</dbReference>
<feature type="region of interest" description="Disordered" evidence="3">
    <location>
        <begin position="923"/>
        <end position="945"/>
    </location>
</feature>
<dbReference type="InterPro" id="IPR041588">
    <property type="entry name" value="Integrase_H2C2"/>
</dbReference>
<keyword evidence="4" id="KW-0472">Membrane</keyword>
<dbReference type="PANTHER" id="PTHR37984">
    <property type="entry name" value="PROTEIN CBG26694"/>
    <property type="match status" value="1"/>
</dbReference>
<proteinExistence type="predicted"/>
<sequence length="1182" mass="134876">MAKANPNKDVENKFKINEKGLLADIRGRIVTPVRLVPQILKENHDHILAGHLGVGKTLARLQRQYTWPCMRTAVIEYVKSCLMCNKRKAVGGSKSSLHPLPLVEGVWERIAMDIVGLIQESAKGYRYILVISDYSSRFVFTVLMRNQTAQTIAKVLVNKIFTKYGSPEMQTLLFLLCLLHSLNPTYLIYAFVCDCKNMKIRGILDFELPYYCDNEKSETQHLPRIPTTYTFVTKQKTAATWTCRQWIKTKEITGSFWMGSFDTVYSQETILISPLECWRMVNDKKCGDNNMQTGPTGLSFTATSTGEGNWYAIKEYQTLNCIAEQITLRQEKPDHPIESPFGLLNTTQQEGQFIQNQNTIVWGERTTNSSYTQTLLKGKGYLEIPRAPESDNSSHLYDTSRQIEISILNKPDKDIVPIVHKVFGIPLTYLTFPAETTKILYEMLKNTIATCLKNTNLETPVCEDYRKVYKFRPQRSLLQEVHFLFDTQVEDEQLGIRLYSISYAWGTIRLAHRRPKIIKEDGKIVQKDATLYITYESGSRNPLITYSQLSKDDPLPPGSKFEYIVDQTIRVQNTHICITETTNDCVFAEACSEESMRWILEKENSFLIFQESQMCLTVGVDETLKLEQCALEGDNTKNQQPTRTTKPTTTTIQPTATTTKSTTTTATPTTTTTKPTTTTTTTTTAKSTTTTTTPTTTTTKPTTTTTPSTTTTTTPTTTTTSPTTTTTKPTTTTTRPTTTNKNCTIGVDGWSIHPYSDCVWKNHLVNLNGFHHTWEQNSTDGEWVKQKANIHMPNLDLITEFEELHLNDFDYSLKSHPANETMEIEQLNILNNLVGLMQESNSKSVSDMVMSEKQHNQIGTRFSWFETLKILILSIIGFIVFMVCLRIFIICDPFTRIMEKLRQTRRLRRYEKIMEQPFTRMTAPTPLTMERPSQSRPAQPSAPKQRSIYPIMEENWESDQARKCTEKHTTCTYFVGYGMKFSKKTLLHTSVKPGKLDITDLLLDYGADPDIEEDGQTIAHRAAAENNKLLIRIFRYHKYKFSSYNSLGETPLMVAIAYGHEEVASYLWKSSNVAQMAKDNSTVLHFAAKHGNNSLARAACERKIHININQTTRPGNYTALHRATMYRQDHIVNILLEHGANTNITDVNENTPRDYAFDEQRRNVFENWDYIRSHKRKASDSE</sequence>
<feature type="repeat" description="ANK" evidence="2">
    <location>
        <begin position="982"/>
        <end position="1014"/>
    </location>
</feature>
<dbReference type="EC" id="2.7.7.49" evidence="1"/>
<dbReference type="InterPro" id="IPR002110">
    <property type="entry name" value="Ankyrin_rpt"/>
</dbReference>
<dbReference type="Pfam" id="PF12796">
    <property type="entry name" value="Ank_2"/>
    <property type="match status" value="2"/>
</dbReference>
<dbReference type="SUPFAM" id="SSF53098">
    <property type="entry name" value="Ribonuclease H-like"/>
    <property type="match status" value="1"/>
</dbReference>
<dbReference type="Proteomes" id="UP000076858">
    <property type="component" value="Unassembled WGS sequence"/>
</dbReference>